<dbReference type="Proteomes" id="UP000190135">
    <property type="component" value="Unassembled WGS sequence"/>
</dbReference>
<dbReference type="RefSeq" id="WP_078708996.1">
    <property type="nucleotide sequence ID" value="NZ_FUXL01000009.1"/>
</dbReference>
<keyword evidence="1" id="KW-0472">Membrane</keyword>
<dbReference type="STRING" id="1365950.SAMN05428963_10952"/>
<feature type="transmembrane region" description="Helical" evidence="1">
    <location>
        <begin position="44"/>
        <end position="62"/>
    </location>
</feature>
<dbReference type="InterPro" id="IPR009936">
    <property type="entry name" value="DUF1468"/>
</dbReference>
<evidence type="ECO:0000313" key="3">
    <source>
        <dbReference type="EMBL" id="SKA23967.1"/>
    </source>
</evidence>
<name>A0A1T4S738_9HYPH</name>
<dbReference type="OrthoDB" id="7915962at2"/>
<feature type="transmembrane region" description="Helical" evidence="1">
    <location>
        <begin position="121"/>
        <end position="142"/>
    </location>
</feature>
<gene>
    <name evidence="3" type="ORF">SAMN05428963_10952</name>
</gene>
<protein>
    <submittedName>
        <fullName evidence="3">Tripartite tricarboxylate transporter TctB family protein</fullName>
    </submittedName>
</protein>
<keyword evidence="4" id="KW-1185">Reference proteome</keyword>
<dbReference type="AlphaFoldDB" id="A0A1T4S738"/>
<feature type="transmembrane region" description="Helical" evidence="1">
    <location>
        <begin position="82"/>
        <end position="114"/>
    </location>
</feature>
<feature type="transmembrane region" description="Helical" evidence="1">
    <location>
        <begin position="6"/>
        <end position="23"/>
    </location>
</feature>
<sequence length="153" mass="16666">MRHYNIMVAGLSILMGGAIFWLSRDLTGFSETGVPGEAFWPSMIAGLFILLGLLQLAEVVFFPSVNAGRTVDLHSAPVRTSYVAALVALVFATIMTWLGFIIGAVLFIPAIMLLMGERRPLLIVGATVAIVAVIWFVFVNFFNITLPVAVFFE</sequence>
<evidence type="ECO:0000313" key="4">
    <source>
        <dbReference type="Proteomes" id="UP000190135"/>
    </source>
</evidence>
<accession>A0A1T4S738</accession>
<feature type="domain" description="DUF1468" evidence="2">
    <location>
        <begin position="8"/>
        <end position="147"/>
    </location>
</feature>
<keyword evidence="1" id="KW-1133">Transmembrane helix</keyword>
<organism evidence="3 4">
    <name type="scientific">Consotaella salsifontis</name>
    <dbReference type="NCBI Taxonomy" id="1365950"/>
    <lineage>
        <taxon>Bacteria</taxon>
        <taxon>Pseudomonadati</taxon>
        <taxon>Pseudomonadota</taxon>
        <taxon>Alphaproteobacteria</taxon>
        <taxon>Hyphomicrobiales</taxon>
        <taxon>Aurantimonadaceae</taxon>
        <taxon>Consotaella</taxon>
    </lineage>
</organism>
<keyword evidence="1" id="KW-0812">Transmembrane</keyword>
<dbReference type="Pfam" id="PF07331">
    <property type="entry name" value="TctB"/>
    <property type="match status" value="1"/>
</dbReference>
<evidence type="ECO:0000256" key="1">
    <source>
        <dbReference type="SAM" id="Phobius"/>
    </source>
</evidence>
<proteinExistence type="predicted"/>
<reference evidence="3 4" key="1">
    <citation type="submission" date="2017-02" db="EMBL/GenBank/DDBJ databases">
        <authorList>
            <person name="Peterson S.W."/>
        </authorList>
    </citation>
    <scope>NUCLEOTIDE SEQUENCE [LARGE SCALE GENOMIC DNA]</scope>
    <source>
        <strain evidence="3 4">USBA 369</strain>
    </source>
</reference>
<evidence type="ECO:0000259" key="2">
    <source>
        <dbReference type="Pfam" id="PF07331"/>
    </source>
</evidence>
<dbReference type="EMBL" id="FUXL01000009">
    <property type="protein sequence ID" value="SKA23967.1"/>
    <property type="molecule type" value="Genomic_DNA"/>
</dbReference>